<dbReference type="InterPro" id="IPR029767">
    <property type="entry name" value="WecB-like"/>
</dbReference>
<comment type="caution">
    <text evidence="2">The sequence shown here is derived from an EMBL/GenBank/DDBJ whole genome shotgun (WGS) entry which is preliminary data.</text>
</comment>
<dbReference type="EMBL" id="BMBA01000006">
    <property type="protein sequence ID" value="GFZ33724.1"/>
    <property type="molecule type" value="Genomic_DNA"/>
</dbReference>
<dbReference type="CDD" id="cd03786">
    <property type="entry name" value="GTB_UDP-GlcNAc_2-Epimerase"/>
    <property type="match status" value="1"/>
</dbReference>
<sequence>MRKIAVVTGTRAEYGLLKNIMLKIDQDEELELALVVTGTHLSEKYGKTVDEIINDGFDISKSVDILMEDTDSKIKTAKEMAKALDKLTDIFNEVAPDLLLILGDRYEVFSAAAAAMAMNIPIAHISGGEITEGAMDEQIRHSITKMAHIHFPGAKVYADNIKAMGEESWRIFNVGDPGIENIKLTKLMSQEELEKQLGVCVDEDTILITYHPVTLEINQVDEQISNLIEALSQIDKKMIITYPNADNGGDIIIEAIEEFKDKYPDKVFLHKNLGSLRYLSVMNLCGAIVGNSSSALVEAPFMKKPVVNIGNRQKGRLKASNIIDTTYDSVDILMAINQCFSNEFAKIVEDTRSLYGEGNTSDEIVTILKTIELGENLIKKKLRWS</sequence>
<dbReference type="NCBIfam" id="TIGR03568">
    <property type="entry name" value="NeuC_NnaA"/>
    <property type="match status" value="1"/>
</dbReference>
<reference evidence="2 3" key="1">
    <citation type="journal article" date="2021" name="Int. J. Syst. Evol. Microbiol.">
        <title>Clostridium zeae sp. nov., isolated from corn silage.</title>
        <authorList>
            <person name="Kobayashi H."/>
            <person name="Tanizawa Y."/>
            <person name="Yagura M."/>
            <person name="Sakamoto M."/>
            <person name="Ohkuma M."/>
            <person name="Tohno M."/>
        </authorList>
    </citation>
    <scope>NUCLEOTIDE SEQUENCE [LARGE SCALE GENOMIC DNA]</scope>
    <source>
        <strain evidence="2 3">CSC2</strain>
    </source>
</reference>
<dbReference type="PANTHER" id="PTHR43174">
    <property type="entry name" value="UDP-N-ACETYLGLUCOSAMINE 2-EPIMERASE"/>
    <property type="match status" value="1"/>
</dbReference>
<evidence type="ECO:0000313" key="2">
    <source>
        <dbReference type="EMBL" id="GFZ33724.1"/>
    </source>
</evidence>
<dbReference type="InterPro" id="IPR020004">
    <property type="entry name" value="UDP-GlcNAc_Epase"/>
</dbReference>
<dbReference type="Gene3D" id="3.40.50.2000">
    <property type="entry name" value="Glycogen Phosphorylase B"/>
    <property type="match status" value="2"/>
</dbReference>
<dbReference type="RefSeq" id="WP_206872183.1">
    <property type="nucleotide sequence ID" value="NZ_BMBA01000006.1"/>
</dbReference>
<accession>A0ABQ1EFY8</accession>
<dbReference type="Pfam" id="PF02350">
    <property type="entry name" value="Epimerase_2"/>
    <property type="match status" value="1"/>
</dbReference>
<dbReference type="InterPro" id="IPR003331">
    <property type="entry name" value="UDP_GlcNAc_Epimerase_2_dom"/>
</dbReference>
<evidence type="ECO:0000313" key="3">
    <source>
        <dbReference type="Proteomes" id="UP000663802"/>
    </source>
</evidence>
<proteinExistence type="predicted"/>
<name>A0ABQ1EFY8_9CLOT</name>
<keyword evidence="3" id="KW-1185">Reference proteome</keyword>
<dbReference type="Proteomes" id="UP000663802">
    <property type="component" value="Unassembled WGS sequence"/>
</dbReference>
<evidence type="ECO:0000259" key="1">
    <source>
        <dbReference type="Pfam" id="PF02350"/>
    </source>
</evidence>
<dbReference type="SUPFAM" id="SSF53756">
    <property type="entry name" value="UDP-Glycosyltransferase/glycogen phosphorylase"/>
    <property type="match status" value="1"/>
</dbReference>
<gene>
    <name evidence="2" type="ORF">CSC2_42500</name>
</gene>
<dbReference type="PANTHER" id="PTHR43174:SF3">
    <property type="entry name" value="UDP-N-ACETYLGLUCOSAMINE 2-EPIMERASE"/>
    <property type="match status" value="1"/>
</dbReference>
<protein>
    <submittedName>
        <fullName evidence="2">UDP-N-acetyl glucosamine 2-epimerase</fullName>
    </submittedName>
</protein>
<feature type="domain" description="UDP-N-acetylglucosamine 2-epimerase" evidence="1">
    <location>
        <begin position="23"/>
        <end position="369"/>
    </location>
</feature>
<organism evidence="2 3">
    <name type="scientific">Clostridium zeae</name>
    <dbReference type="NCBI Taxonomy" id="2759022"/>
    <lineage>
        <taxon>Bacteria</taxon>
        <taxon>Bacillati</taxon>
        <taxon>Bacillota</taxon>
        <taxon>Clostridia</taxon>
        <taxon>Eubacteriales</taxon>
        <taxon>Clostridiaceae</taxon>
        <taxon>Clostridium</taxon>
    </lineage>
</organism>